<accession>F9VWC7</accession>
<keyword evidence="1" id="KW-0472">Membrane</keyword>
<dbReference type="PANTHER" id="PTHR35007:SF4">
    <property type="entry name" value="CONSERVED TRANSMEMBRANE PROTEIN-RELATED"/>
    <property type="match status" value="1"/>
</dbReference>
<reference evidence="2 3" key="1">
    <citation type="submission" date="2011-05" db="EMBL/GenBank/DDBJ databases">
        <title>Whole genome shotgun sequence of Gordonia alkanivorans NBRC 16433.</title>
        <authorList>
            <person name="Hosoyama A."/>
            <person name="Nakamura S."/>
            <person name="Takarada H."/>
            <person name="Tsuchikane K."/>
            <person name="Yamazaki S."/>
            <person name="Fujita N."/>
        </authorList>
    </citation>
    <scope>NUCLEOTIDE SEQUENCE [LARGE SCALE GENOMIC DNA]</scope>
    <source>
        <strain evidence="2 3">NBRC 16433</strain>
    </source>
</reference>
<proteinExistence type="predicted"/>
<dbReference type="RefSeq" id="WP_006359039.1">
    <property type="nucleotide sequence ID" value="NZ_BACI01000060.1"/>
</dbReference>
<feature type="transmembrane region" description="Helical" evidence="1">
    <location>
        <begin position="58"/>
        <end position="85"/>
    </location>
</feature>
<keyword evidence="1" id="KW-0812">Transmembrane</keyword>
<dbReference type="PANTHER" id="PTHR35007">
    <property type="entry name" value="INTEGRAL MEMBRANE PROTEIN-RELATED"/>
    <property type="match status" value="1"/>
</dbReference>
<dbReference type="STRING" id="1027371.GOALK_060_01490"/>
<protein>
    <recommendedName>
        <fullName evidence="4">Type II secretion system protein GspF domain-containing protein</fullName>
    </recommendedName>
</protein>
<dbReference type="eggNOG" id="COG4965">
    <property type="taxonomic scope" value="Bacteria"/>
</dbReference>
<feature type="transmembrane region" description="Helical" evidence="1">
    <location>
        <begin position="253"/>
        <end position="278"/>
    </location>
</feature>
<sequence length="288" mass="29636">MMSGIPPMAPVLVAPVLVALGFGVLLWSPPRAWQRLQIVVGRPRVTRSSNRMALLAAGAPVAALVLGGLSAAVAAGIVVALVMWIRRRRQAEKRFDRRLDDLLLALSLMISELSVGAPPVHACEVAVAELRRRTADGGRGCSEIADGLEAMASRASLGGSAIAGPEPTPGSEDASGAASWRRIGVAWQTAEQYGLPMVDTLAALRSDLRSRRGFADRTRAGLSGPRATAMVLAGLPLLGIALGQATGAGPIQVLLGGGLGGVLLMVGTVLAAAGVAWSERITGKVLAR</sequence>
<evidence type="ECO:0000313" key="2">
    <source>
        <dbReference type="EMBL" id="GAA12916.1"/>
    </source>
</evidence>
<evidence type="ECO:0000256" key="1">
    <source>
        <dbReference type="SAM" id="Phobius"/>
    </source>
</evidence>
<organism evidence="2 3">
    <name type="scientific">Gordonia alkanivorans NBRC 16433</name>
    <dbReference type="NCBI Taxonomy" id="1027371"/>
    <lineage>
        <taxon>Bacteria</taxon>
        <taxon>Bacillati</taxon>
        <taxon>Actinomycetota</taxon>
        <taxon>Actinomycetes</taxon>
        <taxon>Mycobacteriales</taxon>
        <taxon>Gordoniaceae</taxon>
        <taxon>Gordonia</taxon>
    </lineage>
</organism>
<dbReference type="Proteomes" id="UP000003558">
    <property type="component" value="Unassembled WGS sequence"/>
</dbReference>
<name>F9VWC7_9ACTN</name>
<dbReference type="AlphaFoldDB" id="F9VWC7"/>
<gene>
    <name evidence="2" type="ORF">GOALK_060_01490</name>
</gene>
<comment type="caution">
    <text evidence="2">The sequence shown here is derived from an EMBL/GenBank/DDBJ whole genome shotgun (WGS) entry which is preliminary data.</text>
</comment>
<keyword evidence="1" id="KW-1133">Transmembrane helix</keyword>
<evidence type="ECO:0000313" key="3">
    <source>
        <dbReference type="Proteomes" id="UP000003558"/>
    </source>
</evidence>
<feature type="transmembrane region" description="Helical" evidence="1">
    <location>
        <begin position="227"/>
        <end position="247"/>
    </location>
</feature>
<evidence type="ECO:0008006" key="4">
    <source>
        <dbReference type="Google" id="ProtNLM"/>
    </source>
</evidence>
<dbReference type="EMBL" id="BACI01000060">
    <property type="protein sequence ID" value="GAA12916.1"/>
    <property type="molecule type" value="Genomic_DNA"/>
</dbReference>